<feature type="domain" description="BEN" evidence="7">
    <location>
        <begin position="363"/>
        <end position="459"/>
    </location>
</feature>
<evidence type="ECO:0000256" key="6">
    <source>
        <dbReference type="SAM" id="MobiDB-lite"/>
    </source>
</evidence>
<evidence type="ECO:0000313" key="8">
    <source>
        <dbReference type="EMBL" id="CAH2984182.1"/>
    </source>
</evidence>
<organism evidence="8 9">
    <name type="scientific">Chilo suppressalis</name>
    <name type="common">Asiatic rice borer moth</name>
    <dbReference type="NCBI Taxonomy" id="168631"/>
    <lineage>
        <taxon>Eukaryota</taxon>
        <taxon>Metazoa</taxon>
        <taxon>Ecdysozoa</taxon>
        <taxon>Arthropoda</taxon>
        <taxon>Hexapoda</taxon>
        <taxon>Insecta</taxon>
        <taxon>Pterygota</taxon>
        <taxon>Neoptera</taxon>
        <taxon>Endopterygota</taxon>
        <taxon>Lepidoptera</taxon>
        <taxon>Glossata</taxon>
        <taxon>Ditrysia</taxon>
        <taxon>Pyraloidea</taxon>
        <taxon>Crambidae</taxon>
        <taxon>Crambinae</taxon>
        <taxon>Chilo</taxon>
    </lineage>
</organism>
<evidence type="ECO:0000313" key="9">
    <source>
        <dbReference type="Proteomes" id="UP001153292"/>
    </source>
</evidence>
<keyword evidence="3" id="KW-0805">Transcription regulation</keyword>
<protein>
    <recommendedName>
        <fullName evidence="7">BEN domain-containing protein</fullName>
    </recommendedName>
</protein>
<feature type="region of interest" description="Disordered" evidence="6">
    <location>
        <begin position="463"/>
        <end position="487"/>
    </location>
</feature>
<keyword evidence="2" id="KW-0678">Repressor</keyword>
<dbReference type="Gene3D" id="1.10.10.2590">
    <property type="entry name" value="BEN domain"/>
    <property type="match status" value="1"/>
</dbReference>
<evidence type="ECO:0000256" key="5">
    <source>
        <dbReference type="ARBA" id="ARBA00023242"/>
    </source>
</evidence>
<dbReference type="InterPro" id="IPR037496">
    <property type="entry name" value="BEND6-like"/>
</dbReference>
<name>A0ABN8L369_CHISP</name>
<proteinExistence type="predicted"/>
<evidence type="ECO:0000256" key="2">
    <source>
        <dbReference type="ARBA" id="ARBA00022491"/>
    </source>
</evidence>
<evidence type="ECO:0000256" key="1">
    <source>
        <dbReference type="ARBA" id="ARBA00004123"/>
    </source>
</evidence>
<feature type="compositionally biased region" description="Basic and acidic residues" evidence="6">
    <location>
        <begin position="104"/>
        <end position="117"/>
    </location>
</feature>
<dbReference type="PANTHER" id="PTHR35346">
    <property type="entry name" value="BEN DOMAIN-CONTAINING PROTEIN 6"/>
    <property type="match status" value="1"/>
</dbReference>
<feature type="region of interest" description="Disordered" evidence="6">
    <location>
        <begin position="237"/>
        <end position="289"/>
    </location>
</feature>
<feature type="compositionally biased region" description="Basic residues" evidence="6">
    <location>
        <begin position="118"/>
        <end position="127"/>
    </location>
</feature>
<feature type="compositionally biased region" description="Polar residues" evidence="6">
    <location>
        <begin position="258"/>
        <end position="289"/>
    </location>
</feature>
<accession>A0ABN8L369</accession>
<evidence type="ECO:0000259" key="7">
    <source>
        <dbReference type="PROSITE" id="PS51457"/>
    </source>
</evidence>
<feature type="compositionally biased region" description="Polar residues" evidence="6">
    <location>
        <begin position="327"/>
        <end position="342"/>
    </location>
</feature>
<feature type="compositionally biased region" description="Basic and acidic residues" evidence="6">
    <location>
        <begin position="242"/>
        <end position="255"/>
    </location>
</feature>
<sequence length="487" mass="55679">MSFTCSEKWLLVEWGNGTRGVVNSRFMMRKTNLQLKAGRYITIRKNGEQQLATYLARSNDRQLLKQLLGDDAGPSVPPEPDVGDFSDSSSDWKPSDDEESDSEVESKRPKLDVSRKSIREKHNKKIIKPSNKVEPLIPNNSYKKQQRNLKTYINCRKRQHESTPKIQENNNNTQLFNDSVESSNRASITLDMMLVIGILQAMNKIAQRMEILKEESANKIAENKIITPEITNGNLFVDEDDAKSNHSDESNRSDDNVLISNRYGNIENNTQEQNMSNETVSTESENNTQENVTETVQNDSVNNKQAIITVKNTEKILSETLPKRENITNNTQSQKIDKNAQSQREKKTRKSEVEDQNEWVPIGSGKTQIHKDKYRKVKWSSYTIATRTLLLALFPRRTLATHSLTGKRSPAFQDKPAKMCLDPKKITDIIIEVMDRFDVKENLVRSIITTKCADESKMFRTRMEKKRNATSHPKNGPNQSGCNKENN</sequence>
<keyword evidence="9" id="KW-1185">Reference proteome</keyword>
<dbReference type="SMART" id="SM01025">
    <property type="entry name" value="BEN"/>
    <property type="match status" value="1"/>
</dbReference>
<evidence type="ECO:0000256" key="4">
    <source>
        <dbReference type="ARBA" id="ARBA00023163"/>
    </source>
</evidence>
<keyword evidence="5" id="KW-0539">Nucleus</keyword>
<dbReference type="Pfam" id="PF10523">
    <property type="entry name" value="BEN"/>
    <property type="match status" value="1"/>
</dbReference>
<dbReference type="PANTHER" id="PTHR35346:SF1">
    <property type="entry name" value="BEN DOMAIN-CONTAINING PROTEIN 6"/>
    <property type="match status" value="1"/>
</dbReference>
<feature type="region of interest" description="Disordered" evidence="6">
    <location>
        <begin position="68"/>
        <end position="138"/>
    </location>
</feature>
<dbReference type="EMBL" id="OU963911">
    <property type="protein sequence ID" value="CAH2984182.1"/>
    <property type="molecule type" value="Genomic_DNA"/>
</dbReference>
<dbReference type="PROSITE" id="PS51457">
    <property type="entry name" value="BEN"/>
    <property type="match status" value="1"/>
</dbReference>
<feature type="compositionally biased region" description="Polar residues" evidence="6">
    <location>
        <begin position="470"/>
        <end position="487"/>
    </location>
</feature>
<gene>
    <name evidence="8" type="ORF">CHILSU_LOCUS4165</name>
</gene>
<dbReference type="Proteomes" id="UP001153292">
    <property type="component" value="Chromosome 18"/>
</dbReference>
<evidence type="ECO:0000256" key="3">
    <source>
        <dbReference type="ARBA" id="ARBA00023015"/>
    </source>
</evidence>
<keyword evidence="4" id="KW-0804">Transcription</keyword>
<comment type="subcellular location">
    <subcellularLocation>
        <location evidence="1">Nucleus</location>
    </subcellularLocation>
</comment>
<feature type="region of interest" description="Disordered" evidence="6">
    <location>
        <begin position="321"/>
        <end position="355"/>
    </location>
</feature>
<dbReference type="InterPro" id="IPR018379">
    <property type="entry name" value="BEN_domain"/>
</dbReference>
<reference evidence="8" key="1">
    <citation type="submission" date="2021-12" db="EMBL/GenBank/DDBJ databases">
        <authorList>
            <person name="King R."/>
        </authorList>
    </citation>
    <scope>NUCLEOTIDE SEQUENCE</scope>
</reference>